<dbReference type="OrthoDB" id="2974546at2"/>
<keyword evidence="3" id="KW-1185">Reference proteome</keyword>
<dbReference type="RefSeq" id="WP_134338872.1">
    <property type="nucleotide sequence ID" value="NZ_SOPW01000003.1"/>
</dbReference>
<evidence type="ECO:0000313" key="3">
    <source>
        <dbReference type="Proteomes" id="UP000297975"/>
    </source>
</evidence>
<dbReference type="Proteomes" id="UP000297975">
    <property type="component" value="Unassembled WGS sequence"/>
</dbReference>
<name>A0A4Y8ISX8_9BACI</name>
<sequence length="111" mass="13118">MNCEKGYILTDLLLALTCILMMTSILLPFISRIASIQQDYQLTIQAEELLNQEILEQLVNEPTQSVEYPVQHNQNIYYFEFQLDENKYFTCIAWTNTKQEEKRICRYVPAT</sequence>
<gene>
    <name evidence="2" type="ORF">E3U55_03085</name>
</gene>
<protein>
    <recommendedName>
        <fullName evidence="4">Type II secretion system protein</fullName>
    </recommendedName>
</protein>
<dbReference type="EMBL" id="SOPW01000003">
    <property type="protein sequence ID" value="TFB23811.1"/>
    <property type="molecule type" value="Genomic_DNA"/>
</dbReference>
<evidence type="ECO:0000256" key="1">
    <source>
        <dbReference type="SAM" id="Phobius"/>
    </source>
</evidence>
<organism evidence="2 3">
    <name type="scientific">Filobacillus milosensis</name>
    <dbReference type="NCBI Taxonomy" id="94137"/>
    <lineage>
        <taxon>Bacteria</taxon>
        <taxon>Bacillati</taxon>
        <taxon>Bacillota</taxon>
        <taxon>Bacilli</taxon>
        <taxon>Bacillales</taxon>
        <taxon>Bacillaceae</taxon>
        <taxon>Filobacillus</taxon>
    </lineage>
</organism>
<evidence type="ECO:0000313" key="2">
    <source>
        <dbReference type="EMBL" id="TFB23811.1"/>
    </source>
</evidence>
<accession>A0A4Y8ISX8</accession>
<keyword evidence="1" id="KW-0472">Membrane</keyword>
<dbReference type="AlphaFoldDB" id="A0A4Y8ISX8"/>
<comment type="caution">
    <text evidence="2">The sequence shown here is derived from an EMBL/GenBank/DDBJ whole genome shotgun (WGS) entry which is preliminary data.</text>
</comment>
<feature type="transmembrane region" description="Helical" evidence="1">
    <location>
        <begin position="12"/>
        <end position="30"/>
    </location>
</feature>
<reference evidence="2 3" key="1">
    <citation type="submission" date="2019-03" db="EMBL/GenBank/DDBJ databases">
        <authorList>
            <person name="He R.-H."/>
        </authorList>
    </citation>
    <scope>NUCLEOTIDE SEQUENCE [LARGE SCALE GENOMIC DNA]</scope>
    <source>
        <strain evidence="3">SH 714</strain>
    </source>
</reference>
<keyword evidence="1" id="KW-0812">Transmembrane</keyword>
<keyword evidence="1" id="KW-1133">Transmembrane helix</keyword>
<proteinExistence type="predicted"/>
<evidence type="ECO:0008006" key="4">
    <source>
        <dbReference type="Google" id="ProtNLM"/>
    </source>
</evidence>